<keyword evidence="2" id="KW-1185">Reference proteome</keyword>
<reference evidence="1" key="1">
    <citation type="submission" date="2008-06" db="EMBL/GenBank/DDBJ databases">
        <authorList>
            <person name="Lorenzi H."/>
            <person name="Inman J."/>
            <person name="Miller J."/>
            <person name="Schobel S."/>
            <person name="Amedeo P."/>
            <person name="Caler E.V."/>
            <person name="da Silva J."/>
        </authorList>
    </citation>
    <scope>NUCLEOTIDE SEQUENCE [LARGE SCALE GENOMIC DNA]</scope>
    <source>
        <strain evidence="1">RN66</strain>
    </source>
</reference>
<proteinExistence type="predicted"/>
<dbReference type="Gene3D" id="3.60.15.10">
    <property type="entry name" value="Ribonuclease Z/Hydroxyacylglutathione hydrolase-like"/>
    <property type="match status" value="1"/>
</dbReference>
<dbReference type="Proteomes" id="UP000001460">
    <property type="component" value="Unassembled WGS sequence"/>
</dbReference>
<dbReference type="RefSeq" id="XP_002141202.1">
    <property type="nucleotide sequence ID" value="XM_002141166.1"/>
</dbReference>
<dbReference type="InterPro" id="IPR036866">
    <property type="entry name" value="RibonucZ/Hydroxyglut_hydro"/>
</dbReference>
<dbReference type="VEuPathDB" id="CryptoDB:CMU_015300"/>
<gene>
    <name evidence="1" type="ORF">CMU_015300</name>
</gene>
<evidence type="ECO:0000313" key="2">
    <source>
        <dbReference type="Proteomes" id="UP000001460"/>
    </source>
</evidence>
<dbReference type="OrthoDB" id="341300at2759"/>
<accession>B6AEA7</accession>
<dbReference type="PANTHER" id="PTHR42663">
    <property type="entry name" value="HYDROLASE C777.06C-RELATED-RELATED"/>
    <property type="match status" value="1"/>
</dbReference>
<protein>
    <submittedName>
        <fullName evidence="1">Uncharacterized protein</fullName>
    </submittedName>
</protein>
<dbReference type="GeneID" id="6996051"/>
<dbReference type="AlphaFoldDB" id="B6AEA7"/>
<dbReference type="OMA" id="HIKSEGA"/>
<dbReference type="EMBL" id="DS989730">
    <property type="protein sequence ID" value="EEA06853.1"/>
    <property type="molecule type" value="Genomic_DNA"/>
</dbReference>
<name>B6AEA7_CRYMR</name>
<organism evidence="1 2">
    <name type="scientific">Cryptosporidium muris (strain RN66)</name>
    <dbReference type="NCBI Taxonomy" id="441375"/>
    <lineage>
        <taxon>Eukaryota</taxon>
        <taxon>Sar</taxon>
        <taxon>Alveolata</taxon>
        <taxon>Apicomplexa</taxon>
        <taxon>Conoidasida</taxon>
        <taxon>Coccidia</taxon>
        <taxon>Eucoccidiorida</taxon>
        <taxon>Eimeriorina</taxon>
        <taxon>Cryptosporidiidae</taxon>
        <taxon>Cryptosporidium</taxon>
    </lineage>
</organism>
<sequence length="368" mass="41976">MNASLLFLGTGTKEGTPNLGHTIKNIEYEHLNKGEYCSVCSKCIETLIRSNETSAEYNKNIRNSYSALLSIKSNKSSEVTILFEISAEIRKSIIQCASKFLKKVDIILTMHSTEESIGGIDEVREIQNFEHFIDENGNVSYYPKKPIPLYLSISAFINLSNWYNYMILYSLKIKPPFKTKVGTMNISVFDPHNPGVTTTFKSINEANKYVEIHRYTNFEDNLDFSPVPFKYDSINITALYFKGNNNELNMGYVIQDEVSKNPILCILPNFSIIPQKTFQYLINLPCIQILVVPLLQSHIKSEGAYNIPELIKFCLKISCRNVYLTSITCGIDHTLLGDYIRDQVLSLSKYNVNVPQFHVTYDSLFLKV</sequence>
<dbReference type="PANTHER" id="PTHR42663:SF6">
    <property type="entry name" value="HYDROLASE C777.06C-RELATED"/>
    <property type="match status" value="1"/>
</dbReference>
<evidence type="ECO:0000313" key="1">
    <source>
        <dbReference type="EMBL" id="EEA06853.1"/>
    </source>
</evidence>